<feature type="non-terminal residue" evidence="1">
    <location>
        <position position="1"/>
    </location>
</feature>
<dbReference type="EMBL" id="KI913807">
    <property type="protein sequence ID" value="ETV63577.1"/>
    <property type="molecule type" value="Genomic_DNA"/>
</dbReference>
<evidence type="ECO:0000313" key="1">
    <source>
        <dbReference type="EMBL" id="ETV63577.1"/>
    </source>
</evidence>
<reference evidence="1" key="1">
    <citation type="submission" date="2013-12" db="EMBL/GenBank/DDBJ databases">
        <title>The Genome Sequence of Aphanomyces astaci APO3.</title>
        <authorList>
            <consortium name="The Broad Institute Genomics Platform"/>
            <person name="Russ C."/>
            <person name="Tyler B."/>
            <person name="van West P."/>
            <person name="Dieguez-Uribeondo J."/>
            <person name="Young S.K."/>
            <person name="Zeng Q."/>
            <person name="Gargeya S."/>
            <person name="Fitzgerald M."/>
            <person name="Abouelleil A."/>
            <person name="Alvarado L."/>
            <person name="Chapman S.B."/>
            <person name="Gainer-Dewar J."/>
            <person name="Goldberg J."/>
            <person name="Griggs A."/>
            <person name="Gujja S."/>
            <person name="Hansen M."/>
            <person name="Howarth C."/>
            <person name="Imamovic A."/>
            <person name="Ireland A."/>
            <person name="Larimer J."/>
            <person name="McCowan C."/>
            <person name="Murphy C."/>
            <person name="Pearson M."/>
            <person name="Poon T.W."/>
            <person name="Priest M."/>
            <person name="Roberts A."/>
            <person name="Saif S."/>
            <person name="Shea T."/>
            <person name="Sykes S."/>
            <person name="Wortman J."/>
            <person name="Nusbaum C."/>
            <person name="Birren B."/>
        </authorList>
    </citation>
    <scope>NUCLEOTIDE SEQUENCE [LARGE SCALE GENOMIC DNA]</scope>
    <source>
        <strain evidence="1">APO3</strain>
    </source>
</reference>
<sequence length="61" mass="6984">YKYKRNYKSGAAKEVYLYGCISHQRCPPSLHAVAVNTDVHIRDDMLALTPFSFDEVVYCAK</sequence>
<protein>
    <submittedName>
        <fullName evidence="1">Uncharacterized protein</fullName>
    </submittedName>
</protein>
<dbReference type="AlphaFoldDB" id="W4F814"/>
<organism evidence="1">
    <name type="scientific">Aphanomyces astaci</name>
    <name type="common">Crayfish plague agent</name>
    <dbReference type="NCBI Taxonomy" id="112090"/>
    <lineage>
        <taxon>Eukaryota</taxon>
        <taxon>Sar</taxon>
        <taxon>Stramenopiles</taxon>
        <taxon>Oomycota</taxon>
        <taxon>Saprolegniomycetes</taxon>
        <taxon>Saprolegniales</taxon>
        <taxon>Verrucalvaceae</taxon>
        <taxon>Aphanomyces</taxon>
    </lineage>
</organism>
<accession>W4F814</accession>
<dbReference type="RefSeq" id="XP_009846938.1">
    <property type="nucleotide sequence ID" value="XM_009848636.1"/>
</dbReference>
<proteinExistence type="predicted"/>
<dbReference type="VEuPathDB" id="FungiDB:H257_19495"/>
<dbReference type="GeneID" id="20821491"/>
<name>W4F814_APHAT</name>
<gene>
    <name evidence="1" type="ORF">H257_19495</name>
</gene>